<dbReference type="Proteomes" id="UP000663872">
    <property type="component" value="Unassembled WGS sequence"/>
</dbReference>
<dbReference type="Proteomes" id="UP000663833">
    <property type="component" value="Unassembled WGS sequence"/>
</dbReference>
<evidence type="ECO:0000313" key="10">
    <source>
        <dbReference type="Proteomes" id="UP000663873"/>
    </source>
</evidence>
<dbReference type="EMBL" id="CAJOBR010000531">
    <property type="protein sequence ID" value="CAF4520224.1"/>
    <property type="molecule type" value="Genomic_DNA"/>
</dbReference>
<evidence type="ECO:0000313" key="3">
    <source>
        <dbReference type="EMBL" id="CAF3435752.1"/>
    </source>
</evidence>
<dbReference type="Proteomes" id="UP000663825">
    <property type="component" value="Unassembled WGS sequence"/>
</dbReference>
<protein>
    <submittedName>
        <fullName evidence="1">Uncharacterized protein</fullName>
    </submittedName>
</protein>
<evidence type="ECO:0000313" key="9">
    <source>
        <dbReference type="Proteomes" id="UP000663833"/>
    </source>
</evidence>
<dbReference type="Proteomes" id="UP000663862">
    <property type="component" value="Unassembled WGS sequence"/>
</dbReference>
<reference evidence="1" key="1">
    <citation type="submission" date="2021-02" db="EMBL/GenBank/DDBJ databases">
        <authorList>
            <person name="Nowell W R."/>
        </authorList>
    </citation>
    <scope>NUCLEOTIDE SEQUENCE</scope>
</reference>
<dbReference type="Proteomes" id="UP000663848">
    <property type="component" value="Unassembled WGS sequence"/>
</dbReference>
<gene>
    <name evidence="3" type="ORF">FME351_LOCUS12193</name>
    <name evidence="4" type="ORF">GRG538_LOCUS18813</name>
    <name evidence="7" type="ORF">HFQ381_LOCUS28446</name>
    <name evidence="1" type="ORF">LUA448_LOCUS11283</name>
    <name evidence="8" type="ORF">QYT958_LOCUS6137</name>
    <name evidence="2" type="ORF">TIS948_LOCUS21746</name>
    <name evidence="5" type="ORF">TSG867_LOCUS8826</name>
    <name evidence="6" type="ORF">UJA718_LOCUS23063</name>
</gene>
<keyword evidence="10" id="KW-1185">Reference proteome</keyword>
<dbReference type="EMBL" id="CAJNYU010001438">
    <property type="protein sequence ID" value="CAF3435752.1"/>
    <property type="molecule type" value="Genomic_DNA"/>
</dbReference>
<evidence type="ECO:0000313" key="4">
    <source>
        <dbReference type="EMBL" id="CAF3522331.1"/>
    </source>
</evidence>
<comment type="caution">
    <text evidence="1">The sequence shown here is derived from an EMBL/GenBank/DDBJ whole genome shotgun (WGS) entry which is preliminary data.</text>
</comment>
<dbReference type="EMBL" id="CAJNXB010003762">
    <property type="protein sequence ID" value="CAF3334724.1"/>
    <property type="molecule type" value="Genomic_DNA"/>
</dbReference>
<dbReference type="EMBL" id="CAJOBP010004915">
    <property type="protein sequence ID" value="CAF4454949.1"/>
    <property type="molecule type" value="Genomic_DNA"/>
</dbReference>
<evidence type="ECO:0000313" key="8">
    <source>
        <dbReference type="EMBL" id="CAF4520224.1"/>
    </source>
</evidence>
<dbReference type="EMBL" id="CAJNYD010001368">
    <property type="protein sequence ID" value="CAF3332592.1"/>
    <property type="molecule type" value="Genomic_DNA"/>
</dbReference>
<organism evidence="1 9">
    <name type="scientific">Rotaria socialis</name>
    <dbReference type="NCBI Taxonomy" id="392032"/>
    <lineage>
        <taxon>Eukaryota</taxon>
        <taxon>Metazoa</taxon>
        <taxon>Spiralia</taxon>
        <taxon>Gnathifera</taxon>
        <taxon>Rotifera</taxon>
        <taxon>Eurotatoria</taxon>
        <taxon>Bdelloidea</taxon>
        <taxon>Philodinida</taxon>
        <taxon>Philodinidae</taxon>
        <taxon>Rotaria</taxon>
    </lineage>
</organism>
<evidence type="ECO:0000313" key="5">
    <source>
        <dbReference type="EMBL" id="CAF4340347.1"/>
    </source>
</evidence>
<evidence type="ECO:0000313" key="6">
    <source>
        <dbReference type="EMBL" id="CAF4454949.1"/>
    </source>
</evidence>
<dbReference type="AlphaFoldDB" id="A0A817UVH7"/>
<evidence type="ECO:0000313" key="2">
    <source>
        <dbReference type="EMBL" id="CAF3334724.1"/>
    </source>
</evidence>
<dbReference type="Proteomes" id="UP000663873">
    <property type="component" value="Unassembled WGS sequence"/>
</dbReference>
<accession>A0A817UVH7</accession>
<dbReference type="Proteomes" id="UP000663851">
    <property type="component" value="Unassembled WGS sequence"/>
</dbReference>
<dbReference type="OrthoDB" id="9972277at2759"/>
<dbReference type="Proteomes" id="UP000663869">
    <property type="component" value="Unassembled WGS sequence"/>
</dbReference>
<evidence type="ECO:0000313" key="7">
    <source>
        <dbReference type="EMBL" id="CAF4510618.1"/>
    </source>
</evidence>
<dbReference type="EMBL" id="CAJOBO010004049">
    <property type="protein sequence ID" value="CAF4510618.1"/>
    <property type="molecule type" value="Genomic_DNA"/>
</dbReference>
<dbReference type="EMBL" id="CAJOBQ010000372">
    <property type="protein sequence ID" value="CAF4340347.1"/>
    <property type="molecule type" value="Genomic_DNA"/>
</dbReference>
<sequence>MPRTCDHLRKNALNTVQYAEFNISSCNFGRNEAIHTGKHLVPLLSTYMPKLQTLRLWRPDDFPWTSSVYLLTKYNEHRAIFEQDLSQLFEQLKRLVYLDIHRDTASEIIEPYRLMVQTRFRNSRIDIPISRFVFGCNY</sequence>
<dbReference type="EMBL" id="CAJNYT010003060">
    <property type="protein sequence ID" value="CAF3522331.1"/>
    <property type="molecule type" value="Genomic_DNA"/>
</dbReference>
<proteinExistence type="predicted"/>
<evidence type="ECO:0000313" key="1">
    <source>
        <dbReference type="EMBL" id="CAF3332592.1"/>
    </source>
</evidence>
<name>A0A817UVH7_9BILA</name>